<gene>
    <name evidence="2" type="ordered locus">Bcep1808_7704</name>
</gene>
<keyword evidence="2" id="KW-0614">Plasmid</keyword>
<evidence type="ECO:0008006" key="4">
    <source>
        <dbReference type="Google" id="ProtNLM"/>
    </source>
</evidence>
<evidence type="ECO:0000313" key="2">
    <source>
        <dbReference type="EMBL" id="ABO60574.1"/>
    </source>
</evidence>
<name>A4JWC1_BURVG</name>
<dbReference type="Proteomes" id="UP000002287">
    <property type="component" value="Plasmid pBVIE05"/>
</dbReference>
<protein>
    <recommendedName>
        <fullName evidence="4">DUF1064 domain-containing protein</fullName>
    </recommendedName>
</protein>
<feature type="region of interest" description="Disordered" evidence="1">
    <location>
        <begin position="35"/>
        <end position="55"/>
    </location>
</feature>
<dbReference type="EMBL" id="CP000621">
    <property type="protein sequence ID" value="ABO60574.1"/>
    <property type="molecule type" value="Genomic_DNA"/>
</dbReference>
<evidence type="ECO:0000256" key="1">
    <source>
        <dbReference type="SAM" id="MobiDB-lite"/>
    </source>
</evidence>
<dbReference type="InterPro" id="IPR009414">
    <property type="entry name" value="DUF1064"/>
</dbReference>
<accession>A4JWC1</accession>
<sequence>MAKGGKKKGSKGVVRWSAAQLAAYLANRPGATSTTVAGGAVAPAEPADDVPARRGKYNAKPTYVGTIKFDSKREAARYQELRRMELAGLIRDLRLQVVFVLAPAVDIGEARKKPALRYIADFAYVEGATGEQVVEDAKGFRTRSYRDKKHLMKSVHNIIIREV</sequence>
<geneLocation type="plasmid" evidence="2 3">
    <name>pBVIE05</name>
</geneLocation>
<dbReference type="AlphaFoldDB" id="A4JWC1"/>
<organism evidence="2 3">
    <name type="scientific">Burkholderia vietnamiensis (strain G4 / LMG 22486)</name>
    <name type="common">Burkholderia cepacia (strain R1808)</name>
    <dbReference type="NCBI Taxonomy" id="269482"/>
    <lineage>
        <taxon>Bacteria</taxon>
        <taxon>Pseudomonadati</taxon>
        <taxon>Pseudomonadota</taxon>
        <taxon>Betaproteobacteria</taxon>
        <taxon>Burkholderiales</taxon>
        <taxon>Burkholderiaceae</taxon>
        <taxon>Burkholderia</taxon>
        <taxon>Burkholderia cepacia complex</taxon>
    </lineage>
</organism>
<evidence type="ECO:0000313" key="3">
    <source>
        <dbReference type="Proteomes" id="UP000002287"/>
    </source>
</evidence>
<dbReference type="HOGENOM" id="CLU_1632258_0_0_4"/>
<proteinExistence type="predicted"/>
<dbReference type="Pfam" id="PF06356">
    <property type="entry name" value="DUF1064"/>
    <property type="match status" value="1"/>
</dbReference>
<feature type="compositionally biased region" description="Low complexity" evidence="1">
    <location>
        <begin position="35"/>
        <end position="45"/>
    </location>
</feature>
<reference evidence="2 3" key="1">
    <citation type="submission" date="2007-03" db="EMBL/GenBank/DDBJ databases">
        <title>Complete sequence of plasmid pBVIE05 of Burkholderia vietnamiensis G4.</title>
        <authorList>
            <consortium name="US DOE Joint Genome Institute"/>
            <person name="Copeland A."/>
            <person name="Lucas S."/>
            <person name="Lapidus A."/>
            <person name="Barry K."/>
            <person name="Detter J.C."/>
            <person name="Glavina del Rio T."/>
            <person name="Hammon N."/>
            <person name="Israni S."/>
            <person name="Dalin E."/>
            <person name="Tice H."/>
            <person name="Pitluck S."/>
            <person name="Chain P."/>
            <person name="Malfatti S."/>
            <person name="Shin M."/>
            <person name="Vergez L."/>
            <person name="Schmutz J."/>
            <person name="Larimer F."/>
            <person name="Land M."/>
            <person name="Hauser L."/>
            <person name="Kyrpides N."/>
            <person name="Tiedje J."/>
            <person name="Richardson P."/>
        </authorList>
    </citation>
    <scope>NUCLEOTIDE SEQUENCE [LARGE SCALE GENOMIC DNA]</scope>
    <source>
        <strain evidence="3">G4 / LMG 22486</strain>
        <plasmid evidence="2 3">pBVIE05</plasmid>
    </source>
</reference>
<dbReference type="KEGG" id="bvi:Bcep1808_7704"/>